<dbReference type="OrthoDB" id="9804325at2"/>
<keyword evidence="3 9" id="KW-0227">DNA damage</keyword>
<evidence type="ECO:0000259" key="11">
    <source>
        <dbReference type="PROSITE" id="PS51194"/>
    </source>
</evidence>
<dbReference type="InterPro" id="IPR003711">
    <property type="entry name" value="CarD-like/TRCF_RID"/>
</dbReference>
<dbReference type="SMART" id="SM00490">
    <property type="entry name" value="HELICc"/>
    <property type="match status" value="1"/>
</dbReference>
<dbReference type="GO" id="GO:0016787">
    <property type="term" value="F:hydrolase activity"/>
    <property type="evidence" value="ECO:0007669"/>
    <property type="project" value="UniProtKB-KW"/>
</dbReference>
<evidence type="ECO:0000256" key="5">
    <source>
        <dbReference type="ARBA" id="ARBA00022806"/>
    </source>
</evidence>
<evidence type="ECO:0000259" key="10">
    <source>
        <dbReference type="PROSITE" id="PS51192"/>
    </source>
</evidence>
<dbReference type="PROSITE" id="PS51192">
    <property type="entry name" value="HELICASE_ATP_BIND_1"/>
    <property type="match status" value="1"/>
</dbReference>
<dbReference type="Pfam" id="PF00271">
    <property type="entry name" value="Helicase_C"/>
    <property type="match status" value="1"/>
</dbReference>
<dbReference type="Pfam" id="PF00270">
    <property type="entry name" value="DEAD"/>
    <property type="match status" value="1"/>
</dbReference>
<dbReference type="PROSITE" id="PS51194">
    <property type="entry name" value="HELICASE_CTER"/>
    <property type="match status" value="1"/>
</dbReference>
<dbReference type="PANTHER" id="PTHR47964">
    <property type="entry name" value="ATP-DEPENDENT DNA HELICASE HOMOLOG RECG, CHLOROPLASTIC"/>
    <property type="match status" value="1"/>
</dbReference>
<dbReference type="CDD" id="cd17991">
    <property type="entry name" value="DEXHc_TRCF"/>
    <property type="match status" value="1"/>
</dbReference>
<keyword evidence="2 9" id="KW-0547">Nucleotide-binding</keyword>
<dbReference type="GO" id="GO:0000716">
    <property type="term" value="P:transcription-coupled nucleotide-excision repair, DNA damage recognition"/>
    <property type="evidence" value="ECO:0007669"/>
    <property type="project" value="UniProtKB-UniRule"/>
</dbReference>
<evidence type="ECO:0000256" key="7">
    <source>
        <dbReference type="ARBA" id="ARBA00023125"/>
    </source>
</evidence>
<gene>
    <name evidence="9" type="primary">mfd</name>
    <name evidence="12" type="ORF">C8D98_1981</name>
</gene>
<dbReference type="GO" id="GO:0005524">
    <property type="term" value="F:ATP binding"/>
    <property type="evidence" value="ECO:0007669"/>
    <property type="project" value="UniProtKB-UniRule"/>
</dbReference>
<dbReference type="InterPro" id="IPR037235">
    <property type="entry name" value="TRCF-like_C_D7"/>
</dbReference>
<dbReference type="SMART" id="SM01058">
    <property type="entry name" value="CarD_TRCF"/>
    <property type="match status" value="1"/>
</dbReference>
<dbReference type="GO" id="GO:0005737">
    <property type="term" value="C:cytoplasm"/>
    <property type="evidence" value="ECO:0007669"/>
    <property type="project" value="UniProtKB-SubCell"/>
</dbReference>
<name>A0A4R1K6I9_9BACT</name>
<dbReference type="InterPro" id="IPR011545">
    <property type="entry name" value="DEAD/DEAH_box_helicase_dom"/>
</dbReference>
<dbReference type="Gene3D" id="3.40.50.300">
    <property type="entry name" value="P-loop containing nucleotide triphosphate hydrolases"/>
    <property type="match status" value="2"/>
</dbReference>
<keyword evidence="4 9" id="KW-0378">Hydrolase</keyword>
<keyword evidence="5" id="KW-0347">Helicase</keyword>
<dbReference type="InterPro" id="IPR014001">
    <property type="entry name" value="Helicase_ATP-bd"/>
</dbReference>
<dbReference type="Gene3D" id="3.30.2060.10">
    <property type="entry name" value="Penicillin-binding protein 1b domain"/>
    <property type="match status" value="1"/>
</dbReference>
<reference evidence="12 13" key="1">
    <citation type="submission" date="2019-03" db="EMBL/GenBank/DDBJ databases">
        <title>Genomic Encyclopedia of Type Strains, Phase IV (KMG-IV): sequencing the most valuable type-strain genomes for metagenomic binning, comparative biology and taxonomic classification.</title>
        <authorList>
            <person name="Goeker M."/>
        </authorList>
    </citation>
    <scope>NUCLEOTIDE SEQUENCE [LARGE SCALE GENOMIC DNA]</scope>
    <source>
        <strain evidence="12 13">DSM 24984</strain>
    </source>
</reference>
<evidence type="ECO:0000256" key="2">
    <source>
        <dbReference type="ARBA" id="ARBA00022741"/>
    </source>
</evidence>
<dbReference type="SMART" id="SM00487">
    <property type="entry name" value="DEXDc"/>
    <property type="match status" value="1"/>
</dbReference>
<dbReference type="Gene3D" id="3.40.50.11180">
    <property type="match status" value="1"/>
</dbReference>
<accession>A0A4R1K6I9</accession>
<dbReference type="Pfam" id="PF02559">
    <property type="entry name" value="CarD_TRCF_RID"/>
    <property type="match status" value="1"/>
</dbReference>
<keyword evidence="8 9" id="KW-0234">DNA repair</keyword>
<dbReference type="GO" id="GO:0003684">
    <property type="term" value="F:damaged DNA binding"/>
    <property type="evidence" value="ECO:0007669"/>
    <property type="project" value="InterPro"/>
</dbReference>
<dbReference type="AlphaFoldDB" id="A0A4R1K6I9"/>
<dbReference type="SMART" id="SM00982">
    <property type="entry name" value="TRCF"/>
    <property type="match status" value="1"/>
</dbReference>
<dbReference type="InterPro" id="IPR041471">
    <property type="entry name" value="UvrB_inter"/>
</dbReference>
<sequence length="1102" mass="124209">MKRFCNLWGCSSVWYFYNHRPEGRVTFFVAANRREYELVLQETKYFFSRSAVLGFPEYTQEPFEEARVLPELISARAATLHTLLSSDAPCIVVTTPYALLKGLPPADVFKSSVINIKVGEDYDRQELEYLLNYAGYVHVELVDGQGEYAFRGDILEVFPADYDNPCLIEFFGDEAERISLIDSATRKPIKTLKQAVLLPASEALFDAEDIKKHITDKDILDKAELYGKYAGCHWLAPAIYGRMSNLLEYAGDSYNFVFFTEDFKTHFTDLLSLADRRRPEGEFFARNFINQSVIYPEYTEKTYQILADIVTETAVSVPYKSSAMLFGHKKGNVYQSMAAAMDIIKSHTDKGYRVVCAIESERLMGLFDNFSVDYGYSAAKISVHSEVTHAGLYLFNEKIRGGFIDEKRLLAVFSDEDIFGVARKKPKRGKKEVYSTSISDLESGDYVVHVDYGIGIYKGLVHENIGGVEGDFLQLEYENGEFLYVPLSSIGQLQKYIGSEGGRPRISSLQTQTWKKLKAQARTRAKKIAFDLLQLYAKRKLEKGFAFNDDGKMVEEFEQLFEFDETDDQLTAIHDVYSDMENQLPMERLVCGDVGFGKTEVAMRAACKAVAGGKQVAVLVPTTVLARQHYLTFKKRFGDLPINVDYISRFRSAKDVREILHKLAKGQIDVLVGTHKLLGKEIEFTDLGLLIIDEEQRFGVAHKEKIKAMKTNVDVLYLSATPIPRTLQLSLSGIRDISVIDTPPVDRLPVITKVVKKDEEIKIAIQRELERGGQVFYLHNKVEDIDQVAAGVRGMLPGARVAFAHGQMEAQALEKILMDFYSGETDVLVCTAIIENGIDIPNVNTIIINNAAHLGLAQIYQLKGRVGRSVRRGYCYLVVPNFSGLSLVAQKRLKIIQQLSDLGSGVKIAFYDLQLRGAGDLLGADQSGFVVKVGYELFIAMIDEAVKELKGITDIFTDTEIITGIPHYIPADYIEDTRLRLDYYRKFSYVVTEEEALGLLDEMAGMFGDPGEQTRNFARIMLLKNLAGRANIEKIYIYSNRLKMKFSKNSPILPQILMESASKCGGMLKFEDEYTLSLLFEKAEKTLRSSAVFLSSIVPERE</sequence>
<dbReference type="Gene3D" id="3.90.1150.50">
    <property type="entry name" value="Transcription-repair-coupling factor, D7 domain"/>
    <property type="match status" value="1"/>
</dbReference>
<keyword evidence="6 9" id="KW-0067">ATP-binding</keyword>
<comment type="function">
    <text evidence="9">Couples transcription and DNA repair by recognizing RNA polymerase (RNAP) stalled at DNA lesions. Mediates ATP-dependent release of RNAP and its truncated transcript from the DNA, and recruitment of nucleotide excision repair machinery to the damaged site.</text>
</comment>
<comment type="caution">
    <text evidence="12">The sequence shown here is derived from an EMBL/GenBank/DDBJ whole genome shotgun (WGS) entry which is preliminary data.</text>
</comment>
<dbReference type="EMBL" id="SMGG01000005">
    <property type="protein sequence ID" value="TCK59814.1"/>
    <property type="molecule type" value="Genomic_DNA"/>
</dbReference>
<organism evidence="12 13">
    <name type="scientific">Seleniivibrio woodruffii</name>
    <dbReference type="NCBI Taxonomy" id="1078050"/>
    <lineage>
        <taxon>Bacteria</taxon>
        <taxon>Pseudomonadati</taxon>
        <taxon>Deferribacterota</taxon>
        <taxon>Deferribacteres</taxon>
        <taxon>Deferribacterales</taxon>
        <taxon>Geovibrionaceae</taxon>
        <taxon>Seleniivibrio</taxon>
    </lineage>
</organism>
<dbReference type="NCBIfam" id="TIGR00580">
    <property type="entry name" value="mfd"/>
    <property type="match status" value="1"/>
</dbReference>
<dbReference type="InterPro" id="IPR036101">
    <property type="entry name" value="CarD-like/TRCF_RID_sf"/>
</dbReference>
<dbReference type="InterPro" id="IPR001650">
    <property type="entry name" value="Helicase_C-like"/>
</dbReference>
<evidence type="ECO:0000256" key="8">
    <source>
        <dbReference type="ARBA" id="ARBA00023204"/>
    </source>
</evidence>
<dbReference type="SUPFAM" id="SSF143517">
    <property type="entry name" value="TRCF domain-like"/>
    <property type="match status" value="1"/>
</dbReference>
<dbReference type="Gene3D" id="2.40.10.170">
    <property type="match status" value="1"/>
</dbReference>
<feature type="domain" description="Helicase C-terminal" evidence="11">
    <location>
        <begin position="749"/>
        <end position="914"/>
    </location>
</feature>
<comment type="similarity">
    <text evidence="9">In the C-terminal section; belongs to the helicase family. RecG subfamily.</text>
</comment>
<evidence type="ECO:0000256" key="1">
    <source>
        <dbReference type="ARBA" id="ARBA00022490"/>
    </source>
</evidence>
<keyword evidence="7 9" id="KW-0238">DNA-binding</keyword>
<dbReference type="InterPro" id="IPR027417">
    <property type="entry name" value="P-loop_NTPase"/>
</dbReference>
<dbReference type="GO" id="GO:0003678">
    <property type="term" value="F:DNA helicase activity"/>
    <property type="evidence" value="ECO:0007669"/>
    <property type="project" value="TreeGrafter"/>
</dbReference>
<evidence type="ECO:0000313" key="13">
    <source>
        <dbReference type="Proteomes" id="UP000294614"/>
    </source>
</evidence>
<keyword evidence="13" id="KW-1185">Reference proteome</keyword>
<evidence type="ECO:0000313" key="12">
    <source>
        <dbReference type="EMBL" id="TCK59814.1"/>
    </source>
</evidence>
<dbReference type="Proteomes" id="UP000294614">
    <property type="component" value="Unassembled WGS sequence"/>
</dbReference>
<evidence type="ECO:0000256" key="4">
    <source>
        <dbReference type="ARBA" id="ARBA00022801"/>
    </source>
</evidence>
<comment type="subcellular location">
    <subcellularLocation>
        <location evidence="9">Cytoplasm</location>
    </subcellularLocation>
</comment>
<feature type="domain" description="Helicase ATP-binding" evidence="10">
    <location>
        <begin position="579"/>
        <end position="740"/>
    </location>
</feature>
<evidence type="ECO:0000256" key="6">
    <source>
        <dbReference type="ARBA" id="ARBA00022840"/>
    </source>
</evidence>
<dbReference type="InterPro" id="IPR005118">
    <property type="entry name" value="TRCF_C"/>
</dbReference>
<dbReference type="InterPro" id="IPR047112">
    <property type="entry name" value="RecG/Mfd"/>
</dbReference>
<dbReference type="SUPFAM" id="SSF141259">
    <property type="entry name" value="CarD-like"/>
    <property type="match status" value="1"/>
</dbReference>
<dbReference type="SUPFAM" id="SSF52540">
    <property type="entry name" value="P-loop containing nucleoside triphosphate hydrolases"/>
    <property type="match status" value="3"/>
</dbReference>
<dbReference type="Pfam" id="PF17757">
    <property type="entry name" value="UvrB_inter"/>
    <property type="match status" value="1"/>
</dbReference>
<dbReference type="GO" id="GO:0006355">
    <property type="term" value="P:regulation of DNA-templated transcription"/>
    <property type="evidence" value="ECO:0007669"/>
    <property type="project" value="UniProtKB-UniRule"/>
</dbReference>
<dbReference type="HAMAP" id="MF_00969">
    <property type="entry name" value="TRCF"/>
    <property type="match status" value="1"/>
</dbReference>
<evidence type="ECO:0000256" key="9">
    <source>
        <dbReference type="HAMAP-Rule" id="MF_00969"/>
    </source>
</evidence>
<dbReference type="EC" id="3.6.4.-" evidence="9"/>
<dbReference type="InterPro" id="IPR004576">
    <property type="entry name" value="Mfd"/>
</dbReference>
<proteinExistence type="inferred from homology"/>
<protein>
    <recommendedName>
        <fullName evidence="9">Transcription-repair-coupling factor</fullName>
        <shortName evidence="9">TRCF</shortName>
        <ecNumber evidence="9">3.6.4.-</ecNumber>
    </recommendedName>
</protein>
<comment type="similarity">
    <text evidence="9">In the N-terminal section; belongs to the UvrB family.</text>
</comment>
<keyword evidence="1 9" id="KW-0963">Cytoplasm</keyword>
<dbReference type="PANTHER" id="PTHR47964:SF1">
    <property type="entry name" value="ATP-DEPENDENT DNA HELICASE HOMOLOG RECG, CHLOROPLASTIC"/>
    <property type="match status" value="1"/>
</dbReference>
<dbReference type="RefSeq" id="WP_132873973.1">
    <property type="nucleotide sequence ID" value="NZ_SMGG01000005.1"/>
</dbReference>
<dbReference type="Pfam" id="PF03461">
    <property type="entry name" value="TRCF"/>
    <property type="match status" value="1"/>
</dbReference>
<evidence type="ECO:0000256" key="3">
    <source>
        <dbReference type="ARBA" id="ARBA00022763"/>
    </source>
</evidence>